<evidence type="ECO:0000313" key="4">
    <source>
        <dbReference type="Proteomes" id="UP000187323"/>
    </source>
</evidence>
<dbReference type="Proteomes" id="UP000187323">
    <property type="component" value="Unassembled WGS sequence"/>
</dbReference>
<evidence type="ECO:0000313" key="3">
    <source>
        <dbReference type="EMBL" id="OME10118.1"/>
    </source>
</evidence>
<feature type="signal peptide" evidence="1">
    <location>
        <begin position="1"/>
        <end position="27"/>
    </location>
</feature>
<organism evidence="3 4">
    <name type="scientific">Paenibacillus odorifer</name>
    <dbReference type="NCBI Taxonomy" id="189426"/>
    <lineage>
        <taxon>Bacteria</taxon>
        <taxon>Bacillati</taxon>
        <taxon>Bacillota</taxon>
        <taxon>Bacilli</taxon>
        <taxon>Bacillales</taxon>
        <taxon>Paenibacillaceae</taxon>
        <taxon>Paenibacillus</taxon>
    </lineage>
</organism>
<accession>A0AB36J508</accession>
<evidence type="ECO:0000256" key="1">
    <source>
        <dbReference type="SAM" id="SignalP"/>
    </source>
</evidence>
<feature type="domain" description="Copper amine oxidase-like N-terminal" evidence="2">
    <location>
        <begin position="36"/>
        <end position="143"/>
    </location>
</feature>
<feature type="chain" id="PRO_5044199780" description="Copper amine oxidase-like N-terminal domain-containing protein" evidence="1">
    <location>
        <begin position="28"/>
        <end position="284"/>
    </location>
</feature>
<dbReference type="InterPro" id="IPR012854">
    <property type="entry name" value="Cu_amine_oxidase-like_N"/>
</dbReference>
<dbReference type="RefSeq" id="WP_076138954.1">
    <property type="nucleotide sequence ID" value="NZ_MPTN01000060.1"/>
</dbReference>
<dbReference type="EMBL" id="MPTO01000052">
    <property type="protein sequence ID" value="OME10118.1"/>
    <property type="molecule type" value="Genomic_DNA"/>
</dbReference>
<name>A0AB36J508_9BACL</name>
<dbReference type="InterPro" id="IPR036582">
    <property type="entry name" value="Mao_N_sf"/>
</dbReference>
<dbReference type="SUPFAM" id="SSF55383">
    <property type="entry name" value="Copper amine oxidase, domain N"/>
    <property type="match status" value="1"/>
</dbReference>
<proteinExistence type="predicted"/>
<reference evidence="3 4" key="1">
    <citation type="submission" date="2016-10" db="EMBL/GenBank/DDBJ databases">
        <title>Paenibacillus species isolates.</title>
        <authorList>
            <person name="Beno S.M."/>
        </authorList>
    </citation>
    <scope>NUCLEOTIDE SEQUENCE [LARGE SCALE GENOMIC DNA]</scope>
    <source>
        <strain evidence="3 4">FSL H7-0918</strain>
    </source>
</reference>
<evidence type="ECO:0000259" key="2">
    <source>
        <dbReference type="Pfam" id="PF07833"/>
    </source>
</evidence>
<comment type="caution">
    <text evidence="3">The sequence shown here is derived from an EMBL/GenBank/DDBJ whole genome shotgun (WGS) entry which is preliminary data.</text>
</comment>
<keyword evidence="1" id="KW-0732">Signal</keyword>
<gene>
    <name evidence="3" type="ORF">BSK47_31355</name>
</gene>
<dbReference type="Pfam" id="PF07833">
    <property type="entry name" value="Cu_amine_oxidN1"/>
    <property type="match status" value="1"/>
</dbReference>
<dbReference type="AlphaFoldDB" id="A0AB36J508"/>
<sequence>MKTNKSMKLIISLLMLFNIVGIAGVSAAQVQGVTVKVNNKNVTFPDAKPYTEGDRVMIPIRFVSEALGANVGYSKERVVTVQQGDKKITMKVNSTSVVVDTVIKKLDVPARLQQSRVFVPLRFVSEALGAQVGWDQKQRIVSITTDTKKPVDNGSQQPNKDFGWNQENKDLGKVLFVDNISLTNGVVTFTLPKDVKGTYYNPGGGSLLTPGNKYTFAVGQGKGFVSFSMVDPTNAFWENFSVIFDVQDSNLVRDFSEHKKDAVVKNGDNESLLSEVIKAAQSLK</sequence>
<dbReference type="Gene3D" id="3.30.457.10">
    <property type="entry name" value="Copper amine oxidase-like, N-terminal domain"/>
    <property type="match status" value="1"/>
</dbReference>
<protein>
    <recommendedName>
        <fullName evidence="2">Copper amine oxidase-like N-terminal domain-containing protein</fullName>
    </recommendedName>
</protein>